<dbReference type="EMBL" id="AUZX01016331">
    <property type="protein sequence ID" value="EQD25929.1"/>
    <property type="molecule type" value="Genomic_DNA"/>
</dbReference>
<dbReference type="SUPFAM" id="SSF160363">
    <property type="entry name" value="MTH889-like"/>
    <property type="match status" value="1"/>
</dbReference>
<dbReference type="InterPro" id="IPR023129">
    <property type="entry name" value="MTH889-like_dom_sf"/>
</dbReference>
<reference evidence="1" key="1">
    <citation type="submission" date="2013-08" db="EMBL/GenBank/DDBJ databases">
        <authorList>
            <person name="Mendez C."/>
            <person name="Richter M."/>
            <person name="Ferrer M."/>
            <person name="Sanchez J."/>
        </authorList>
    </citation>
    <scope>NUCLEOTIDE SEQUENCE</scope>
</reference>
<sequence length="97" mass="10432">MIGLNIRRVILDVGKGLGRPSLVDLSEAIISVKGVDGVNISVTEIDMETMGTNITVEGTNINFDELVRTIEDTGAVVHSVDEIAAGSRLIENIRRDI</sequence>
<accession>T0Z9V7</accession>
<dbReference type="Gene3D" id="3.30.70.1340">
    <property type="entry name" value="MTH889-like domain"/>
    <property type="match status" value="1"/>
</dbReference>
<comment type="caution">
    <text evidence="1">The sequence shown here is derived from an EMBL/GenBank/DDBJ whole genome shotgun (WGS) entry which is preliminary data.</text>
</comment>
<gene>
    <name evidence="1" type="ORF">B1A_22084</name>
</gene>
<dbReference type="PANTHER" id="PTHR42240:SF1">
    <property type="entry name" value="DUF211 DOMAIN-CONTAINING PROTEIN"/>
    <property type="match status" value="1"/>
</dbReference>
<dbReference type="PANTHER" id="PTHR42240">
    <property type="entry name" value="DUF211 DOMAIN-CONTAINING PROTEIN"/>
    <property type="match status" value="1"/>
</dbReference>
<name>T0Z9V7_9ZZZZ</name>
<proteinExistence type="predicted"/>
<dbReference type="InterPro" id="IPR003831">
    <property type="entry name" value="DUF211"/>
</dbReference>
<protein>
    <submittedName>
        <fullName evidence="1">Protein containing DUF211</fullName>
    </submittedName>
</protein>
<evidence type="ECO:0000313" key="1">
    <source>
        <dbReference type="EMBL" id="EQD25929.1"/>
    </source>
</evidence>
<dbReference type="Pfam" id="PF02680">
    <property type="entry name" value="DUF211"/>
    <property type="match status" value="1"/>
</dbReference>
<dbReference type="AlphaFoldDB" id="T0Z9V7"/>
<reference evidence="1" key="2">
    <citation type="journal article" date="2014" name="ISME J.">
        <title>Microbial stratification in low pH oxic and suboxic macroscopic growths along an acid mine drainage.</title>
        <authorList>
            <person name="Mendez-Garcia C."/>
            <person name="Mesa V."/>
            <person name="Sprenger R.R."/>
            <person name="Richter M."/>
            <person name="Diez M.S."/>
            <person name="Solano J."/>
            <person name="Bargiela R."/>
            <person name="Golyshina O.V."/>
            <person name="Manteca A."/>
            <person name="Ramos J.L."/>
            <person name="Gallego J.R."/>
            <person name="Llorente I."/>
            <person name="Martins Dos Santos V.A."/>
            <person name="Jensen O.N."/>
            <person name="Pelaez A.I."/>
            <person name="Sanchez J."/>
            <person name="Ferrer M."/>
        </authorList>
    </citation>
    <scope>NUCLEOTIDE SEQUENCE</scope>
</reference>
<organism evidence="1">
    <name type="scientific">mine drainage metagenome</name>
    <dbReference type="NCBI Taxonomy" id="410659"/>
    <lineage>
        <taxon>unclassified sequences</taxon>
        <taxon>metagenomes</taxon>
        <taxon>ecological metagenomes</taxon>
    </lineage>
</organism>